<feature type="transmembrane region" description="Helical" evidence="2">
    <location>
        <begin position="85"/>
        <end position="107"/>
    </location>
</feature>
<organism evidence="3 4">
    <name type="scientific">Actinomadura soli</name>
    <dbReference type="NCBI Taxonomy" id="2508997"/>
    <lineage>
        <taxon>Bacteria</taxon>
        <taxon>Bacillati</taxon>
        <taxon>Actinomycetota</taxon>
        <taxon>Actinomycetes</taxon>
        <taxon>Streptosporangiales</taxon>
        <taxon>Thermomonosporaceae</taxon>
        <taxon>Actinomadura</taxon>
    </lineage>
</organism>
<keyword evidence="2" id="KW-0812">Transmembrane</keyword>
<feature type="transmembrane region" description="Helical" evidence="2">
    <location>
        <begin position="152"/>
        <end position="169"/>
    </location>
</feature>
<feature type="transmembrane region" description="Helical" evidence="2">
    <location>
        <begin position="59"/>
        <end position="79"/>
    </location>
</feature>
<comment type="caution">
    <text evidence="3">The sequence shown here is derived from an EMBL/GenBank/DDBJ whole genome shotgun (WGS) entry which is preliminary data.</text>
</comment>
<feature type="transmembrane region" description="Helical" evidence="2">
    <location>
        <begin position="195"/>
        <end position="213"/>
    </location>
</feature>
<feature type="transmembrane region" description="Helical" evidence="2">
    <location>
        <begin position="119"/>
        <end position="140"/>
    </location>
</feature>
<dbReference type="AlphaFoldDB" id="A0A5C4JAD4"/>
<keyword evidence="4" id="KW-1185">Reference proteome</keyword>
<evidence type="ECO:0000256" key="1">
    <source>
        <dbReference type="SAM" id="MobiDB-lite"/>
    </source>
</evidence>
<dbReference type="OrthoDB" id="4350047at2"/>
<evidence type="ECO:0000313" key="3">
    <source>
        <dbReference type="EMBL" id="TMQ97115.1"/>
    </source>
</evidence>
<proteinExistence type="predicted"/>
<sequence>MSADPAEGPADEPSEAAAASSGGDRAIGQLVEVAGRVLASTGVLTAILYYFGYVRERSLFAYFGIDLGTVGFTTTDYLVKSAGPVFSPLASVMVFGVGALIAHHLLVHLLRGASSRGRMVICVLLTALAVTLVTIGAVSLHRHADDIISGPYLSPAALGAGTLLLEYVAETAMRYGVARGAWAEILVSTRSVRRLMLIALALIAAFWATANAAQEHGNDAARAIELSLPTSAQAVVYSRERLHITGSGVGVLRLSTEDAAFKYRYNGLRTLAHEGGTWFLLPVGWTRDNGATVILLPDSTKDIRVDLAP</sequence>
<reference evidence="3 4" key="1">
    <citation type="submission" date="2019-05" db="EMBL/GenBank/DDBJ databases">
        <title>Draft genome sequence of Actinomadura sp. 14C53.</title>
        <authorList>
            <person name="Saricaoglu S."/>
            <person name="Isik K."/>
        </authorList>
    </citation>
    <scope>NUCLEOTIDE SEQUENCE [LARGE SCALE GENOMIC DNA]</scope>
    <source>
        <strain evidence="3 4">14C53</strain>
    </source>
</reference>
<gene>
    <name evidence="3" type="ORF">ETD83_20565</name>
</gene>
<accession>A0A5C4JAD4</accession>
<feature type="region of interest" description="Disordered" evidence="1">
    <location>
        <begin position="1"/>
        <end position="21"/>
    </location>
</feature>
<protein>
    <submittedName>
        <fullName evidence="3">Uncharacterized protein</fullName>
    </submittedName>
</protein>
<feature type="transmembrane region" description="Helical" evidence="2">
    <location>
        <begin position="33"/>
        <end position="52"/>
    </location>
</feature>
<evidence type="ECO:0000256" key="2">
    <source>
        <dbReference type="SAM" id="Phobius"/>
    </source>
</evidence>
<dbReference type="Proteomes" id="UP000309174">
    <property type="component" value="Unassembled WGS sequence"/>
</dbReference>
<name>A0A5C4JAD4_9ACTN</name>
<keyword evidence="2" id="KW-0472">Membrane</keyword>
<keyword evidence="2" id="KW-1133">Transmembrane helix</keyword>
<dbReference type="EMBL" id="VCKW01000103">
    <property type="protein sequence ID" value="TMQ97115.1"/>
    <property type="molecule type" value="Genomic_DNA"/>
</dbReference>
<dbReference type="RefSeq" id="WP_138646766.1">
    <property type="nucleotide sequence ID" value="NZ_VCKW01000103.1"/>
</dbReference>
<evidence type="ECO:0000313" key="4">
    <source>
        <dbReference type="Proteomes" id="UP000309174"/>
    </source>
</evidence>